<protein>
    <submittedName>
        <fullName evidence="2">Thioesterase</fullName>
    </submittedName>
</protein>
<dbReference type="SUPFAM" id="SSF54637">
    <property type="entry name" value="Thioesterase/thiol ester dehydrase-isomerase"/>
    <property type="match status" value="1"/>
</dbReference>
<dbReference type="STRING" id="305900.GV64_15650"/>
<dbReference type="CDD" id="cd03443">
    <property type="entry name" value="PaaI_thioesterase"/>
    <property type="match status" value="1"/>
</dbReference>
<name>A0A081KCU2_9GAMM</name>
<dbReference type="eggNOG" id="COG2050">
    <property type="taxonomic scope" value="Bacteria"/>
</dbReference>
<evidence type="ECO:0000313" key="2">
    <source>
        <dbReference type="EMBL" id="KEI71968.1"/>
    </source>
</evidence>
<gene>
    <name evidence="2" type="ORF">GV64_15650</name>
</gene>
<sequence>MKPEFARIIKEARDSRDYSILTNGIPYASLIGMQCTPMGDDALFTLPHQMSNIGNPILPAIHGGVIGGFMEMSAALHLMLFMDEPRLPKIIDFSIDYLRTGQPKDTYVHCEVCRQGARVANVAVTAWQSKRELPIAIARGHFKLSRGSA</sequence>
<dbReference type="Proteomes" id="UP000027997">
    <property type="component" value="Unassembled WGS sequence"/>
</dbReference>
<evidence type="ECO:0000259" key="1">
    <source>
        <dbReference type="Pfam" id="PF03061"/>
    </source>
</evidence>
<dbReference type="Gene3D" id="3.10.129.10">
    <property type="entry name" value="Hotdog Thioesterase"/>
    <property type="match status" value="1"/>
</dbReference>
<accession>A0A081KCU2</accession>
<dbReference type="EMBL" id="JOJP01000001">
    <property type="protein sequence ID" value="KEI71968.1"/>
    <property type="molecule type" value="Genomic_DNA"/>
</dbReference>
<dbReference type="InterPro" id="IPR029069">
    <property type="entry name" value="HotDog_dom_sf"/>
</dbReference>
<comment type="caution">
    <text evidence="2">The sequence shown here is derived from an EMBL/GenBank/DDBJ whole genome shotgun (WGS) entry which is preliminary data.</text>
</comment>
<keyword evidence="3" id="KW-1185">Reference proteome</keyword>
<organism evidence="2 3">
    <name type="scientific">Endozoicomonas elysicola</name>
    <dbReference type="NCBI Taxonomy" id="305900"/>
    <lineage>
        <taxon>Bacteria</taxon>
        <taxon>Pseudomonadati</taxon>
        <taxon>Pseudomonadota</taxon>
        <taxon>Gammaproteobacteria</taxon>
        <taxon>Oceanospirillales</taxon>
        <taxon>Endozoicomonadaceae</taxon>
        <taxon>Endozoicomonas</taxon>
    </lineage>
</organism>
<dbReference type="GO" id="GO:0016790">
    <property type="term" value="F:thiolester hydrolase activity"/>
    <property type="evidence" value="ECO:0007669"/>
    <property type="project" value="UniProtKB-ARBA"/>
</dbReference>
<proteinExistence type="predicted"/>
<dbReference type="Pfam" id="PF03061">
    <property type="entry name" value="4HBT"/>
    <property type="match status" value="1"/>
</dbReference>
<feature type="domain" description="Thioesterase" evidence="1">
    <location>
        <begin position="61"/>
        <end position="134"/>
    </location>
</feature>
<dbReference type="InterPro" id="IPR006683">
    <property type="entry name" value="Thioestr_dom"/>
</dbReference>
<dbReference type="AlphaFoldDB" id="A0A081KCU2"/>
<evidence type="ECO:0000313" key="3">
    <source>
        <dbReference type="Proteomes" id="UP000027997"/>
    </source>
</evidence>
<dbReference type="RefSeq" id="WP_020584482.1">
    <property type="nucleotide sequence ID" value="NZ_JOJP01000001.1"/>
</dbReference>
<reference evidence="2 3" key="1">
    <citation type="submission" date="2014-06" db="EMBL/GenBank/DDBJ databases">
        <title>Whole Genome Sequences of Three Symbiotic Endozoicomonas Bacteria.</title>
        <authorList>
            <person name="Neave M.J."/>
            <person name="Apprill A."/>
            <person name="Voolstra C.R."/>
        </authorList>
    </citation>
    <scope>NUCLEOTIDE SEQUENCE [LARGE SCALE GENOMIC DNA]</scope>
    <source>
        <strain evidence="2 3">DSM 22380</strain>
    </source>
</reference>